<sequence length="272" mass="28975">MNAIRKKLCAGAFAGVEAFSCQTIARRCLLKSSADVLGRDSTRQAAHAVDGSGVCFAKWYDDGAVSWVRGSATTQTSRKLVSLVGIEGLQIGGLRKMGVTTRPSDRAAEHGVRSPLPFGDDSAEKIEERRQDEFLRAARNAAASKVEQVEEAVGEQVGASFEPTDAEIRGDMGRASADLVHEEASEFTVRSESHSVGTHSAPEKRDDDDTDSGIDEEVQRGLIADSKFPVGRVVEKSSPPGDDEGLVTGSLGDDDLGYTESVKGGKNKYKAV</sequence>
<evidence type="ECO:0000313" key="2">
    <source>
        <dbReference type="EMBL" id="KAL2611963.1"/>
    </source>
</evidence>
<proteinExistence type="predicted"/>
<protein>
    <submittedName>
        <fullName evidence="2">Uncharacterized protein</fullName>
    </submittedName>
</protein>
<comment type="caution">
    <text evidence="2">The sequence shown here is derived from an EMBL/GenBank/DDBJ whole genome shotgun (WGS) entry which is preliminary data.</text>
</comment>
<name>A0ABD1XSN0_9MARC</name>
<dbReference type="AlphaFoldDB" id="A0ABD1XSN0"/>
<keyword evidence="3" id="KW-1185">Reference proteome</keyword>
<accession>A0ABD1XSN0</accession>
<gene>
    <name evidence="2" type="ORF">R1flu_023655</name>
</gene>
<dbReference type="EMBL" id="JBHFFA010000007">
    <property type="protein sequence ID" value="KAL2611963.1"/>
    <property type="molecule type" value="Genomic_DNA"/>
</dbReference>
<feature type="compositionally biased region" description="Basic and acidic residues" evidence="1">
    <location>
        <begin position="182"/>
        <end position="193"/>
    </location>
</feature>
<reference evidence="2 3" key="1">
    <citation type="submission" date="2024-09" db="EMBL/GenBank/DDBJ databases">
        <title>Chromosome-scale assembly of Riccia fluitans.</title>
        <authorList>
            <person name="Paukszto L."/>
            <person name="Sawicki J."/>
            <person name="Karawczyk K."/>
            <person name="Piernik-Szablinska J."/>
            <person name="Szczecinska M."/>
            <person name="Mazdziarz M."/>
        </authorList>
    </citation>
    <scope>NUCLEOTIDE SEQUENCE [LARGE SCALE GENOMIC DNA]</scope>
    <source>
        <strain evidence="2">Rf_01</strain>
        <tissue evidence="2">Aerial parts of the thallus</tissue>
    </source>
</reference>
<organism evidence="2 3">
    <name type="scientific">Riccia fluitans</name>
    <dbReference type="NCBI Taxonomy" id="41844"/>
    <lineage>
        <taxon>Eukaryota</taxon>
        <taxon>Viridiplantae</taxon>
        <taxon>Streptophyta</taxon>
        <taxon>Embryophyta</taxon>
        <taxon>Marchantiophyta</taxon>
        <taxon>Marchantiopsida</taxon>
        <taxon>Marchantiidae</taxon>
        <taxon>Marchantiales</taxon>
        <taxon>Ricciaceae</taxon>
        <taxon>Riccia</taxon>
    </lineage>
</organism>
<evidence type="ECO:0000256" key="1">
    <source>
        <dbReference type="SAM" id="MobiDB-lite"/>
    </source>
</evidence>
<feature type="region of interest" description="Disordered" evidence="1">
    <location>
        <begin position="102"/>
        <end position="123"/>
    </location>
</feature>
<feature type="compositionally biased region" description="Basic and acidic residues" evidence="1">
    <location>
        <begin position="103"/>
        <end position="112"/>
    </location>
</feature>
<feature type="region of interest" description="Disordered" evidence="1">
    <location>
        <begin position="182"/>
        <end position="272"/>
    </location>
</feature>
<dbReference type="Proteomes" id="UP001605036">
    <property type="component" value="Unassembled WGS sequence"/>
</dbReference>
<evidence type="ECO:0000313" key="3">
    <source>
        <dbReference type="Proteomes" id="UP001605036"/>
    </source>
</evidence>